<evidence type="ECO:0000313" key="1">
    <source>
        <dbReference type="EMBL" id="CAL1686078.1"/>
    </source>
</evidence>
<name>A0AAV2P0D2_9HYME</name>
<dbReference type="AlphaFoldDB" id="A0AAV2P0D2"/>
<proteinExistence type="predicted"/>
<protein>
    <submittedName>
        <fullName evidence="1">Uncharacterized protein</fullName>
    </submittedName>
</protein>
<organism evidence="1 2">
    <name type="scientific">Lasius platythorax</name>
    <dbReference type="NCBI Taxonomy" id="488582"/>
    <lineage>
        <taxon>Eukaryota</taxon>
        <taxon>Metazoa</taxon>
        <taxon>Ecdysozoa</taxon>
        <taxon>Arthropoda</taxon>
        <taxon>Hexapoda</taxon>
        <taxon>Insecta</taxon>
        <taxon>Pterygota</taxon>
        <taxon>Neoptera</taxon>
        <taxon>Endopterygota</taxon>
        <taxon>Hymenoptera</taxon>
        <taxon>Apocrita</taxon>
        <taxon>Aculeata</taxon>
        <taxon>Formicoidea</taxon>
        <taxon>Formicidae</taxon>
        <taxon>Formicinae</taxon>
        <taxon>Lasius</taxon>
        <taxon>Lasius</taxon>
    </lineage>
</organism>
<sequence>MRCSVGHETTIISGQIEPSAKVQYFTEMATDRYPISDGILNSLWTIPVRIRGEAVPKLTCGISISMAVDFSRYSRQFSLIRDFRSAFAGFTFPEDTGSADERCRTDELFIQFR</sequence>
<keyword evidence="2" id="KW-1185">Reference proteome</keyword>
<dbReference type="EMBL" id="OZ034829">
    <property type="protein sequence ID" value="CAL1686078.1"/>
    <property type="molecule type" value="Genomic_DNA"/>
</dbReference>
<gene>
    <name evidence="1" type="ORF">LPLAT_LOCUS11448</name>
</gene>
<dbReference type="Proteomes" id="UP001497644">
    <property type="component" value="Chromosome 6"/>
</dbReference>
<evidence type="ECO:0000313" key="2">
    <source>
        <dbReference type="Proteomes" id="UP001497644"/>
    </source>
</evidence>
<reference evidence="1" key="1">
    <citation type="submission" date="2024-04" db="EMBL/GenBank/DDBJ databases">
        <authorList>
            <consortium name="Molecular Ecology Group"/>
        </authorList>
    </citation>
    <scope>NUCLEOTIDE SEQUENCE</scope>
</reference>
<accession>A0AAV2P0D2</accession>